<gene>
    <name evidence="4" type="ORF">MNBD_ALPHA06-941</name>
</gene>
<dbReference type="InterPro" id="IPR052178">
    <property type="entry name" value="Sec_Metab_Biosynth_SDR"/>
</dbReference>
<evidence type="ECO:0000256" key="3">
    <source>
        <dbReference type="ARBA" id="ARBA00023002"/>
    </source>
</evidence>
<organism evidence="4">
    <name type="scientific">hydrothermal vent metagenome</name>
    <dbReference type="NCBI Taxonomy" id="652676"/>
    <lineage>
        <taxon>unclassified sequences</taxon>
        <taxon>metagenomes</taxon>
        <taxon>ecological metagenomes</taxon>
    </lineage>
</organism>
<comment type="similarity">
    <text evidence="1">Belongs to the short-chain dehydrogenases/reductases (SDR) family.</text>
</comment>
<dbReference type="EC" id="1.1.1.69" evidence="4"/>
<dbReference type="EMBL" id="UOEE01000160">
    <property type="protein sequence ID" value="VAV93234.1"/>
    <property type="molecule type" value="Genomic_DNA"/>
</dbReference>
<dbReference type="SUPFAM" id="SSF51735">
    <property type="entry name" value="NAD(P)-binding Rossmann-fold domains"/>
    <property type="match status" value="1"/>
</dbReference>
<keyword evidence="3 4" id="KW-0560">Oxidoreductase</keyword>
<name>A0A3B0RIG4_9ZZZZ</name>
<evidence type="ECO:0000256" key="1">
    <source>
        <dbReference type="ARBA" id="ARBA00006484"/>
    </source>
</evidence>
<protein>
    <submittedName>
        <fullName evidence="4">Gluconate 5-dehydrogenase</fullName>
        <ecNumber evidence="4">1.1.1.69</ecNumber>
    </submittedName>
</protein>
<dbReference type="PANTHER" id="PTHR43618">
    <property type="entry name" value="7-ALPHA-HYDROXYSTEROID DEHYDROGENASE"/>
    <property type="match status" value="1"/>
</dbReference>
<dbReference type="Gene3D" id="3.40.50.720">
    <property type="entry name" value="NAD(P)-binding Rossmann-like Domain"/>
    <property type="match status" value="1"/>
</dbReference>
<evidence type="ECO:0000256" key="2">
    <source>
        <dbReference type="ARBA" id="ARBA00022857"/>
    </source>
</evidence>
<dbReference type="InterPro" id="IPR036291">
    <property type="entry name" value="NAD(P)-bd_dom_sf"/>
</dbReference>
<dbReference type="AlphaFoldDB" id="A0A3B0RIG4"/>
<dbReference type="GO" id="GO:0008874">
    <property type="term" value="F:gluconate 5-dehydrogenase activity"/>
    <property type="evidence" value="ECO:0007669"/>
    <property type="project" value="UniProtKB-EC"/>
</dbReference>
<sequence>MKLFDISGKTALITGGASGIGLMATQALAEAGCTVLIASRKGEICEQVATAINQKLGKDCVQGMTGDLSSEAGVAELVAEVSSRVKHLDILMNNAGATWGAPLGEFPWKAWDKVNAVNVTGVFALTQSLLPLLEANASAKDPARIVNLGSFVGTRAMGNNAYSYTASKAAVHHLTKVLSNELAARKITVNALAPGPFPSKMMAYVTEDEQLADLMRAEVPLGRLGRADDIAGAMIYLCSRAGSYVTGAILPLDGGMAAKP</sequence>
<dbReference type="Pfam" id="PF13561">
    <property type="entry name" value="adh_short_C2"/>
    <property type="match status" value="1"/>
</dbReference>
<dbReference type="FunFam" id="3.40.50.720:FF:000084">
    <property type="entry name" value="Short-chain dehydrogenase reductase"/>
    <property type="match status" value="1"/>
</dbReference>
<dbReference type="InterPro" id="IPR002347">
    <property type="entry name" value="SDR_fam"/>
</dbReference>
<dbReference type="PANTHER" id="PTHR43618:SF8">
    <property type="entry name" value="7ALPHA-HYDROXYSTEROID DEHYDROGENASE"/>
    <property type="match status" value="1"/>
</dbReference>
<accession>A0A3B0RIG4</accession>
<keyword evidence="2" id="KW-0521">NADP</keyword>
<dbReference type="PRINTS" id="PR00080">
    <property type="entry name" value="SDRFAMILY"/>
</dbReference>
<proteinExistence type="inferred from homology"/>
<evidence type="ECO:0000313" key="4">
    <source>
        <dbReference type="EMBL" id="VAV93234.1"/>
    </source>
</evidence>
<dbReference type="PRINTS" id="PR00081">
    <property type="entry name" value="GDHRDH"/>
</dbReference>
<reference evidence="4" key="1">
    <citation type="submission" date="2018-06" db="EMBL/GenBank/DDBJ databases">
        <authorList>
            <person name="Zhirakovskaya E."/>
        </authorList>
    </citation>
    <scope>NUCLEOTIDE SEQUENCE</scope>
</reference>